<dbReference type="RefSeq" id="WP_338394635.1">
    <property type="nucleotide sequence ID" value="NZ_AP025314.1"/>
</dbReference>
<name>A0AAU9CBE9_9BACT</name>
<reference evidence="2 3" key="1">
    <citation type="submission" date="2021-12" db="EMBL/GenBank/DDBJ databases">
        <title>Genome sequencing of bacteria with rrn-lacking chromosome and rrn-plasmid.</title>
        <authorList>
            <person name="Anda M."/>
            <person name="Iwasaki W."/>
        </authorList>
    </citation>
    <scope>NUCLEOTIDE SEQUENCE [LARGE SCALE GENOMIC DNA]</scope>
    <source>
        <strain evidence="2 3">DSM 100852</strain>
    </source>
</reference>
<feature type="transmembrane region" description="Helical" evidence="1">
    <location>
        <begin position="384"/>
        <end position="404"/>
    </location>
</feature>
<gene>
    <name evidence="2" type="ORF">FUAX_18660</name>
</gene>
<evidence type="ECO:0000313" key="2">
    <source>
        <dbReference type="EMBL" id="BDD09434.1"/>
    </source>
</evidence>
<dbReference type="Proteomes" id="UP001348817">
    <property type="component" value="Chromosome"/>
</dbReference>
<dbReference type="InterPro" id="IPR032333">
    <property type="entry name" value="DUF4857"/>
</dbReference>
<keyword evidence="1" id="KW-0812">Transmembrane</keyword>
<keyword evidence="1" id="KW-1133">Transmembrane helix</keyword>
<dbReference type="AlphaFoldDB" id="A0AAU9CBE9"/>
<accession>A0AAU9CBE9</accession>
<dbReference type="Pfam" id="PF16149">
    <property type="entry name" value="DUF4857"/>
    <property type="match status" value="1"/>
</dbReference>
<feature type="transmembrane region" description="Helical" evidence="1">
    <location>
        <begin position="7"/>
        <end position="26"/>
    </location>
</feature>
<protein>
    <recommendedName>
        <fullName evidence="4">DUF4857 domain-containing protein</fullName>
    </recommendedName>
</protein>
<dbReference type="EMBL" id="AP025314">
    <property type="protein sequence ID" value="BDD09434.1"/>
    <property type="molecule type" value="Genomic_DNA"/>
</dbReference>
<sequence>MNGKIGKYALVSLAIIVLAWYLPYFFNLLFKENIRPPYPVYSAIKQDYYFFNRKGPGIVDKKGNEFSIKQADSLLPLFYYRQLYAQGKMPDSVQGIAMTPSLFKAKTYMTRLKAKDYDRPEIKLYPLFETVLKRGKLTMPNDVFRIGKKMEFIDCQSNTINEKKSEQFTQTLKKSGFTFPADMIVGNPSARKPYDWGYFVLDQKGELFRIWMRKGKAFCRHIKKADNMSEIARLVVTEHSSKRFFATILDSNGKVFHLSAPTYKWERLPIDPINPKTDDISINGNPLYHLVRVINNNEIKAYAIKQDYSLENSYSIRLDKWEDKNPGKLKSYIFPFVLSSKKEGSDFVNFHFKKFAWSSIWVNLFFAILFFLTEKKQCRHERYFGFALCCLFGIYALIPLKVLVL</sequence>
<keyword evidence="1" id="KW-0472">Membrane</keyword>
<keyword evidence="3" id="KW-1185">Reference proteome</keyword>
<evidence type="ECO:0000313" key="3">
    <source>
        <dbReference type="Proteomes" id="UP001348817"/>
    </source>
</evidence>
<feature type="transmembrane region" description="Helical" evidence="1">
    <location>
        <begin position="355"/>
        <end position="372"/>
    </location>
</feature>
<evidence type="ECO:0008006" key="4">
    <source>
        <dbReference type="Google" id="ProtNLM"/>
    </source>
</evidence>
<evidence type="ECO:0000256" key="1">
    <source>
        <dbReference type="SAM" id="Phobius"/>
    </source>
</evidence>
<proteinExistence type="predicted"/>
<organism evidence="2 3">
    <name type="scientific">Fulvitalea axinellae</name>
    <dbReference type="NCBI Taxonomy" id="1182444"/>
    <lineage>
        <taxon>Bacteria</taxon>
        <taxon>Pseudomonadati</taxon>
        <taxon>Bacteroidota</taxon>
        <taxon>Cytophagia</taxon>
        <taxon>Cytophagales</taxon>
        <taxon>Persicobacteraceae</taxon>
        <taxon>Fulvitalea</taxon>
    </lineage>
</organism>
<dbReference type="KEGG" id="fax:FUAX_18660"/>